<accession>A0A073IWD8</accession>
<organism evidence="9 10">
    <name type="scientific">Pseudosulfitobacter pseudonitzschiae</name>
    <dbReference type="NCBI Taxonomy" id="1402135"/>
    <lineage>
        <taxon>Bacteria</taxon>
        <taxon>Pseudomonadati</taxon>
        <taxon>Pseudomonadota</taxon>
        <taxon>Alphaproteobacteria</taxon>
        <taxon>Rhodobacterales</taxon>
        <taxon>Roseobacteraceae</taxon>
        <taxon>Pseudosulfitobacter</taxon>
    </lineage>
</organism>
<dbReference type="SUPFAM" id="SSF161098">
    <property type="entry name" value="MetI-like"/>
    <property type="match status" value="1"/>
</dbReference>
<dbReference type="EMBL" id="JAMD01000011">
    <property type="protein sequence ID" value="KEJ94658.1"/>
    <property type="molecule type" value="Genomic_DNA"/>
</dbReference>
<feature type="transmembrane region" description="Helical" evidence="7">
    <location>
        <begin position="100"/>
        <end position="122"/>
    </location>
</feature>
<dbReference type="Gene3D" id="1.10.3720.10">
    <property type="entry name" value="MetI-like"/>
    <property type="match status" value="1"/>
</dbReference>
<evidence type="ECO:0000313" key="9">
    <source>
        <dbReference type="EMBL" id="KEJ94658.1"/>
    </source>
</evidence>
<gene>
    <name evidence="9" type="ORF">SUH3_05465</name>
</gene>
<evidence type="ECO:0000256" key="5">
    <source>
        <dbReference type="ARBA" id="ARBA00022989"/>
    </source>
</evidence>
<feature type="transmembrane region" description="Helical" evidence="7">
    <location>
        <begin position="134"/>
        <end position="154"/>
    </location>
</feature>
<sequence length="264" mass="28738">MTVRGLLRALAFLALAVFIIGPLVQAIVLSLTVTLPHPGVSVGDWSLVNYRNIFASPALVASLGNSLTYVTANVMLTLVVALPAAYALSRYRFVGDRHVFLLLLAFRITPPVVLSLPIFLLFARLGLLNSPFGIALVHCLFNIPIAIWILESFISAVPRAFDETAFLDGHSLPRFFVGHLLPVIAPGVGVACFFCFIFSWVEVVFARILTSTGGKPITMAIDALFTFQTDIGLVMAMMVLSLVPGVALIWFVRNHIARGFQLRA</sequence>
<comment type="caution">
    <text evidence="9">The sequence shown here is derived from an EMBL/GenBank/DDBJ whole genome shotgun (WGS) entry which is preliminary data.</text>
</comment>
<protein>
    <submittedName>
        <fullName evidence="9">ABC transporter permease</fullName>
    </submittedName>
</protein>
<feature type="transmembrane region" description="Helical" evidence="7">
    <location>
        <begin position="231"/>
        <end position="252"/>
    </location>
</feature>
<keyword evidence="4 7" id="KW-0812">Transmembrane</keyword>
<keyword evidence="10" id="KW-1185">Reference proteome</keyword>
<dbReference type="CDD" id="cd06261">
    <property type="entry name" value="TM_PBP2"/>
    <property type="match status" value="1"/>
</dbReference>
<dbReference type="Pfam" id="PF00528">
    <property type="entry name" value="BPD_transp_1"/>
    <property type="match status" value="1"/>
</dbReference>
<feature type="transmembrane region" description="Helical" evidence="7">
    <location>
        <begin position="67"/>
        <end position="88"/>
    </location>
</feature>
<dbReference type="InterPro" id="IPR035906">
    <property type="entry name" value="MetI-like_sf"/>
</dbReference>
<evidence type="ECO:0000259" key="8">
    <source>
        <dbReference type="PROSITE" id="PS50928"/>
    </source>
</evidence>
<comment type="similarity">
    <text evidence="7">Belongs to the binding-protein-dependent transport system permease family.</text>
</comment>
<dbReference type="Proteomes" id="UP000027746">
    <property type="component" value="Unassembled WGS sequence"/>
</dbReference>
<reference evidence="9 10" key="1">
    <citation type="submission" date="2014-01" db="EMBL/GenBank/DDBJ databases">
        <title>Sulfitobacter sp. H3 (MCCC 1A00686) Genome Sequencing.</title>
        <authorList>
            <person name="Lai Q."/>
            <person name="Hong Z."/>
        </authorList>
    </citation>
    <scope>NUCLEOTIDE SEQUENCE [LARGE SCALE GENOMIC DNA]</scope>
    <source>
        <strain evidence="9 10">H3</strain>
    </source>
</reference>
<keyword evidence="5 7" id="KW-1133">Transmembrane helix</keyword>
<feature type="transmembrane region" description="Helical" evidence="7">
    <location>
        <begin position="175"/>
        <end position="201"/>
    </location>
</feature>
<evidence type="ECO:0000256" key="2">
    <source>
        <dbReference type="ARBA" id="ARBA00022448"/>
    </source>
</evidence>
<keyword evidence="6 7" id="KW-0472">Membrane</keyword>
<dbReference type="PROSITE" id="PS50928">
    <property type="entry name" value="ABC_TM1"/>
    <property type="match status" value="1"/>
</dbReference>
<evidence type="ECO:0000256" key="7">
    <source>
        <dbReference type="RuleBase" id="RU363032"/>
    </source>
</evidence>
<dbReference type="PANTHER" id="PTHR32243:SF52">
    <property type="entry name" value="ABC TRANSPORTER PERMEASE PROTEIN"/>
    <property type="match status" value="1"/>
</dbReference>
<evidence type="ECO:0000256" key="3">
    <source>
        <dbReference type="ARBA" id="ARBA00022475"/>
    </source>
</evidence>
<dbReference type="InterPro" id="IPR000515">
    <property type="entry name" value="MetI-like"/>
</dbReference>
<evidence type="ECO:0000256" key="4">
    <source>
        <dbReference type="ARBA" id="ARBA00022692"/>
    </source>
</evidence>
<feature type="domain" description="ABC transmembrane type-1" evidence="8">
    <location>
        <begin position="63"/>
        <end position="252"/>
    </location>
</feature>
<dbReference type="OrthoDB" id="9815445at2"/>
<keyword evidence="3" id="KW-1003">Cell membrane</keyword>
<dbReference type="AlphaFoldDB" id="A0A073IWD8"/>
<comment type="subcellular location">
    <subcellularLocation>
        <location evidence="1 7">Cell membrane</location>
        <topology evidence="1 7">Multi-pass membrane protein</topology>
    </subcellularLocation>
</comment>
<evidence type="ECO:0000256" key="1">
    <source>
        <dbReference type="ARBA" id="ARBA00004651"/>
    </source>
</evidence>
<dbReference type="InterPro" id="IPR050901">
    <property type="entry name" value="BP-dep_ABC_trans_perm"/>
</dbReference>
<keyword evidence="2 7" id="KW-0813">Transport</keyword>
<dbReference type="GeneID" id="68871903"/>
<evidence type="ECO:0000313" key="10">
    <source>
        <dbReference type="Proteomes" id="UP000027746"/>
    </source>
</evidence>
<dbReference type="PANTHER" id="PTHR32243">
    <property type="entry name" value="MALTOSE TRANSPORT SYSTEM PERMEASE-RELATED"/>
    <property type="match status" value="1"/>
</dbReference>
<name>A0A073IWD8_9RHOB</name>
<dbReference type="GO" id="GO:0005886">
    <property type="term" value="C:plasma membrane"/>
    <property type="evidence" value="ECO:0007669"/>
    <property type="project" value="UniProtKB-SubCell"/>
</dbReference>
<dbReference type="RefSeq" id="WP_037929041.1">
    <property type="nucleotide sequence ID" value="NZ_CP054600.1"/>
</dbReference>
<proteinExistence type="inferred from homology"/>
<evidence type="ECO:0000256" key="6">
    <source>
        <dbReference type="ARBA" id="ARBA00023136"/>
    </source>
</evidence>
<dbReference type="GO" id="GO:0055085">
    <property type="term" value="P:transmembrane transport"/>
    <property type="evidence" value="ECO:0007669"/>
    <property type="project" value="InterPro"/>
</dbReference>